<dbReference type="EMBL" id="AWGA01000124">
    <property type="protein sequence ID" value="TEA26293.1"/>
    <property type="molecule type" value="Genomic_DNA"/>
</dbReference>
<dbReference type="GO" id="GO:0003676">
    <property type="term" value="F:nucleic acid binding"/>
    <property type="evidence" value="ECO:0007669"/>
    <property type="project" value="InterPro"/>
</dbReference>
<dbReference type="InterPro" id="IPR036397">
    <property type="entry name" value="RNaseH_sf"/>
</dbReference>
<dbReference type="InterPro" id="IPR012337">
    <property type="entry name" value="RNaseH-like_sf"/>
</dbReference>
<feature type="domain" description="Integrase catalytic" evidence="1">
    <location>
        <begin position="31"/>
        <end position="114"/>
    </location>
</feature>
<evidence type="ECO:0000313" key="3">
    <source>
        <dbReference type="Proteomes" id="UP000506160"/>
    </source>
</evidence>
<evidence type="ECO:0000259" key="1">
    <source>
        <dbReference type="PROSITE" id="PS50994"/>
    </source>
</evidence>
<dbReference type="Gene3D" id="3.30.420.10">
    <property type="entry name" value="Ribonuclease H-like superfamily/Ribonuclease H"/>
    <property type="match status" value="1"/>
</dbReference>
<reference evidence="2 3" key="1">
    <citation type="journal article" date="2014" name="Appl. Environ. Microbiol.">
        <title>Genomic features of a bumble bee symbiont reflect its host environment.</title>
        <authorList>
            <person name="Martinson V.G."/>
            <person name="Magoc T."/>
            <person name="Koch H."/>
            <person name="Salzberg S.L."/>
            <person name="Moran N.A."/>
        </authorList>
    </citation>
    <scope>NUCLEOTIDE SEQUENCE [LARGE SCALE GENOMIC DNA]</scope>
    <source>
        <strain evidence="2 3">Bimp</strain>
    </source>
</reference>
<dbReference type="Pfam" id="PF13683">
    <property type="entry name" value="rve_3"/>
    <property type="match status" value="1"/>
</dbReference>
<name>A0AB94IA86_9GAMM</name>
<keyword evidence="3" id="KW-1185">Reference proteome</keyword>
<dbReference type="PROSITE" id="PS50994">
    <property type="entry name" value="INTEGRASE"/>
    <property type="match status" value="1"/>
</dbReference>
<dbReference type="SUPFAM" id="SSF53098">
    <property type="entry name" value="Ribonuclease H-like"/>
    <property type="match status" value="1"/>
</dbReference>
<evidence type="ECO:0000313" key="2">
    <source>
        <dbReference type="EMBL" id="TEA26293.1"/>
    </source>
</evidence>
<dbReference type="RefSeq" id="WP_133459465.1">
    <property type="nucleotide sequence ID" value="NZ_AWGA01000124.1"/>
</dbReference>
<dbReference type="GO" id="GO:0015074">
    <property type="term" value="P:DNA integration"/>
    <property type="evidence" value="ECO:0007669"/>
    <property type="project" value="InterPro"/>
</dbReference>
<dbReference type="InterPro" id="IPR001584">
    <property type="entry name" value="Integrase_cat-core"/>
</dbReference>
<gene>
    <name evidence="2" type="ORF">O970_09515</name>
</gene>
<protein>
    <recommendedName>
        <fullName evidence="1">Integrase catalytic domain-containing protein</fullName>
    </recommendedName>
</protein>
<comment type="caution">
    <text evidence="2">The sequence shown here is derived from an EMBL/GenBank/DDBJ whole genome shotgun (WGS) entry which is preliminary data.</text>
</comment>
<dbReference type="AlphaFoldDB" id="A0AB94IA86"/>
<accession>A0AB94IA86</accession>
<organism evidence="2 3">
    <name type="scientific">Candidatus Schmidhempelia bombi str. Bimp</name>
    <dbReference type="NCBI Taxonomy" id="1387197"/>
    <lineage>
        <taxon>Bacteria</taxon>
        <taxon>Pseudomonadati</taxon>
        <taxon>Pseudomonadota</taxon>
        <taxon>Gammaproteobacteria</taxon>
        <taxon>Orbales</taxon>
        <taxon>Orbaceae</taxon>
        <taxon>Candidatus Schmidhempelia</taxon>
    </lineage>
</organism>
<sequence length="114" mass="13584">MGLFPFWHEIELIFNNSVIQLPNALLRTLIDRGTEYNGHKESHAYELYLNLEDIEHTNTNVYSTQTNGIYEQFHKAMKTECYVILFRRKIYTQLSEIQNDIEQWPAFYNPHSGK</sequence>
<dbReference type="Proteomes" id="UP000506160">
    <property type="component" value="Unassembled WGS sequence"/>
</dbReference>
<proteinExistence type="predicted"/>